<name>G5AHC5_PHYSP</name>
<evidence type="ECO:0000256" key="2">
    <source>
        <dbReference type="ARBA" id="ARBA00004613"/>
    </source>
</evidence>
<sequence>MRLWCALVGERFVFTVRIDQDKGVDALKVEIKSILSSLITCDSSELQLFLAKKDDTWLLVEHDVEKNRASISGLKLLESQAFLSSVGLSEEDLVADKDPQATGDDPVHVIVRVLSGIDIVLEEDKGDWQTELEYYQQVGETIKDNRK</sequence>
<evidence type="ECO:0000259" key="4">
    <source>
        <dbReference type="Pfam" id="PF20147"/>
    </source>
</evidence>
<dbReference type="GO" id="GO:0005576">
    <property type="term" value="C:extracellular region"/>
    <property type="evidence" value="ECO:0007669"/>
    <property type="project" value="UniProtKB-SubCell"/>
</dbReference>
<protein>
    <recommendedName>
        <fullName evidence="4">Crinkler effector protein N-terminal domain-containing protein</fullName>
    </recommendedName>
</protein>
<dbReference type="RefSeq" id="XP_009539475.1">
    <property type="nucleotide sequence ID" value="XM_009541180.1"/>
</dbReference>
<gene>
    <name evidence="5" type="ORF">PHYSODRAFT_534717</name>
</gene>
<keyword evidence="6" id="KW-1185">Reference proteome</keyword>
<dbReference type="AlphaFoldDB" id="G5AHC5"/>
<dbReference type="GeneID" id="20662054"/>
<evidence type="ECO:0000256" key="1">
    <source>
        <dbReference type="ARBA" id="ARBA00004340"/>
    </source>
</evidence>
<dbReference type="GO" id="GO:0043657">
    <property type="term" value="C:host cell"/>
    <property type="evidence" value="ECO:0007669"/>
    <property type="project" value="UniProtKB-SubCell"/>
</dbReference>
<proteinExistence type="predicted"/>
<comment type="subcellular location">
    <subcellularLocation>
        <location evidence="1">Host cell</location>
    </subcellularLocation>
    <subcellularLocation>
        <location evidence="2">Secreted</location>
    </subcellularLocation>
</comment>
<organism evidence="5 6">
    <name type="scientific">Phytophthora sojae (strain P6497)</name>
    <name type="common">Soybean stem and root rot agent</name>
    <name type="synonym">Phytophthora megasperma f. sp. glycines</name>
    <dbReference type="NCBI Taxonomy" id="1094619"/>
    <lineage>
        <taxon>Eukaryota</taxon>
        <taxon>Sar</taxon>
        <taxon>Stramenopiles</taxon>
        <taxon>Oomycota</taxon>
        <taxon>Peronosporomycetes</taxon>
        <taxon>Peronosporales</taxon>
        <taxon>Peronosporaceae</taxon>
        <taxon>Phytophthora</taxon>
    </lineage>
</organism>
<evidence type="ECO:0000256" key="3">
    <source>
        <dbReference type="ARBA" id="ARBA00022525"/>
    </source>
</evidence>
<dbReference type="Proteomes" id="UP000002640">
    <property type="component" value="Unassembled WGS sequence"/>
</dbReference>
<dbReference type="Pfam" id="PF20147">
    <property type="entry name" value="Crinkler"/>
    <property type="match status" value="1"/>
</dbReference>
<evidence type="ECO:0000313" key="5">
    <source>
        <dbReference type="EMBL" id="EGZ05103.1"/>
    </source>
</evidence>
<dbReference type="KEGG" id="psoj:PHYSODRAFT_534717"/>
<reference evidence="5 6" key="1">
    <citation type="journal article" date="2006" name="Science">
        <title>Phytophthora genome sequences uncover evolutionary origins and mechanisms of pathogenesis.</title>
        <authorList>
            <person name="Tyler B.M."/>
            <person name="Tripathy S."/>
            <person name="Zhang X."/>
            <person name="Dehal P."/>
            <person name="Jiang R.H."/>
            <person name="Aerts A."/>
            <person name="Arredondo F.D."/>
            <person name="Baxter L."/>
            <person name="Bensasson D."/>
            <person name="Beynon J.L."/>
            <person name="Chapman J."/>
            <person name="Damasceno C.M."/>
            <person name="Dorrance A.E."/>
            <person name="Dou D."/>
            <person name="Dickerman A.W."/>
            <person name="Dubchak I.L."/>
            <person name="Garbelotto M."/>
            <person name="Gijzen M."/>
            <person name="Gordon S.G."/>
            <person name="Govers F."/>
            <person name="Grunwald N.J."/>
            <person name="Huang W."/>
            <person name="Ivors K.L."/>
            <person name="Jones R.W."/>
            <person name="Kamoun S."/>
            <person name="Krampis K."/>
            <person name="Lamour K.H."/>
            <person name="Lee M.K."/>
            <person name="McDonald W.H."/>
            <person name="Medina M."/>
            <person name="Meijer H.J."/>
            <person name="Nordberg E.K."/>
            <person name="Maclean D.J."/>
            <person name="Ospina-Giraldo M.D."/>
            <person name="Morris P.F."/>
            <person name="Phuntumart V."/>
            <person name="Putnam N.H."/>
            <person name="Rash S."/>
            <person name="Rose J.K."/>
            <person name="Sakihama Y."/>
            <person name="Salamov A.A."/>
            <person name="Savidor A."/>
            <person name="Scheuring C.F."/>
            <person name="Smith B.M."/>
            <person name="Sobral B.W."/>
            <person name="Terry A."/>
            <person name="Torto-Alalibo T.A."/>
            <person name="Win J."/>
            <person name="Xu Z."/>
            <person name="Zhang H."/>
            <person name="Grigoriev I.V."/>
            <person name="Rokhsar D.S."/>
            <person name="Boore J.L."/>
        </authorList>
    </citation>
    <scope>NUCLEOTIDE SEQUENCE [LARGE SCALE GENOMIC DNA]</scope>
    <source>
        <strain evidence="5 6">P6497</strain>
    </source>
</reference>
<dbReference type="EMBL" id="JH159169">
    <property type="protein sequence ID" value="EGZ05103.1"/>
    <property type="molecule type" value="Genomic_DNA"/>
</dbReference>
<dbReference type="InterPro" id="IPR045379">
    <property type="entry name" value="Crinkler_N"/>
</dbReference>
<dbReference type="InParanoid" id="G5AHC5"/>
<evidence type="ECO:0000313" key="6">
    <source>
        <dbReference type="Proteomes" id="UP000002640"/>
    </source>
</evidence>
<keyword evidence="3" id="KW-0964">Secreted</keyword>
<feature type="domain" description="Crinkler effector protein N-terminal" evidence="4">
    <location>
        <begin position="1"/>
        <end position="112"/>
    </location>
</feature>
<accession>G5AHC5</accession>